<gene>
    <name evidence="4" type="ORF">BECKTUN1418D_GA0071000_11697</name>
</gene>
<dbReference type="InterPro" id="IPR044946">
    <property type="entry name" value="Restrct_endonuc_typeI_TRD_sf"/>
</dbReference>
<reference evidence="4" key="1">
    <citation type="submission" date="2019-02" db="EMBL/GenBank/DDBJ databases">
        <authorList>
            <person name="Gruber-Vodicka R. H."/>
            <person name="Seah K. B. B."/>
        </authorList>
    </citation>
    <scope>NUCLEOTIDE SEQUENCE</scope>
    <source>
        <strain evidence="4">BECK_BY1</strain>
    </source>
</reference>
<dbReference type="CDD" id="cd05403">
    <property type="entry name" value="NT_KNTase_like"/>
    <property type="match status" value="1"/>
</dbReference>
<dbReference type="EMBL" id="CAADFX010000169">
    <property type="protein sequence ID" value="VFK62190.1"/>
    <property type="molecule type" value="Genomic_DNA"/>
</dbReference>
<dbReference type="InterPro" id="IPR052021">
    <property type="entry name" value="Type-I_RS_S_subunit"/>
</dbReference>
<evidence type="ECO:0000256" key="1">
    <source>
        <dbReference type="ARBA" id="ARBA00022747"/>
    </source>
</evidence>
<sequence length="226" mass="24964">MLLDVRSDHLATVREILRRHMPDREVWAFGSRVRGTAREASDLDLCICGDEAIGFERLGRLRDAFSASALPFRVDVVAWAGAGESFRRVVEGERVVVQTSRQLAKWEEFQLGEVCSKIGSGATPRGGSNVYFNKGSVALIRSQNVYNDGFSISGIVFISEQHAASLSNVVVEESDVLLNITGDSVARVCQVSSCILPARVNQHVAIIRTNKKGFIRLKRTWSDEEP</sequence>
<dbReference type="PANTHER" id="PTHR30408:SF12">
    <property type="entry name" value="TYPE I RESTRICTION ENZYME MJAVIII SPECIFICITY SUBUNIT"/>
    <property type="match status" value="1"/>
</dbReference>
<name>A0A451A832_9GAMM</name>
<dbReference type="PANTHER" id="PTHR30408">
    <property type="entry name" value="TYPE-1 RESTRICTION ENZYME ECOKI SPECIFICITY PROTEIN"/>
    <property type="match status" value="1"/>
</dbReference>
<dbReference type="SUPFAM" id="SSF81301">
    <property type="entry name" value="Nucleotidyltransferase"/>
    <property type="match status" value="1"/>
</dbReference>
<proteinExistence type="predicted"/>
<dbReference type="SUPFAM" id="SSF116734">
    <property type="entry name" value="DNA methylase specificity domain"/>
    <property type="match status" value="1"/>
</dbReference>
<dbReference type="AlphaFoldDB" id="A0A451A832"/>
<dbReference type="Gene3D" id="3.90.220.20">
    <property type="entry name" value="DNA methylase specificity domains"/>
    <property type="match status" value="1"/>
</dbReference>
<dbReference type="GO" id="GO:0016779">
    <property type="term" value="F:nucleotidyltransferase activity"/>
    <property type="evidence" value="ECO:0007669"/>
    <property type="project" value="InterPro"/>
</dbReference>
<dbReference type="Gene3D" id="3.30.460.10">
    <property type="entry name" value="Beta Polymerase, domain 2"/>
    <property type="match status" value="1"/>
</dbReference>
<keyword evidence="2" id="KW-0238">DNA-binding</keyword>
<feature type="domain" description="Polymerase nucleotidyl transferase" evidence="3">
    <location>
        <begin position="12"/>
        <end position="92"/>
    </location>
</feature>
<evidence type="ECO:0000313" key="4">
    <source>
        <dbReference type="EMBL" id="VFK62190.1"/>
    </source>
</evidence>
<evidence type="ECO:0000259" key="3">
    <source>
        <dbReference type="Pfam" id="PF01909"/>
    </source>
</evidence>
<dbReference type="InterPro" id="IPR043519">
    <property type="entry name" value="NT_sf"/>
</dbReference>
<protein>
    <submittedName>
        <fullName evidence="4">Predicted nucleotidyltransferase</fullName>
    </submittedName>
</protein>
<accession>A0A451A832</accession>
<dbReference type="GO" id="GO:0003677">
    <property type="term" value="F:DNA binding"/>
    <property type="evidence" value="ECO:0007669"/>
    <property type="project" value="UniProtKB-KW"/>
</dbReference>
<evidence type="ECO:0000256" key="2">
    <source>
        <dbReference type="ARBA" id="ARBA00023125"/>
    </source>
</evidence>
<keyword evidence="1" id="KW-0680">Restriction system</keyword>
<dbReference type="GO" id="GO:0009307">
    <property type="term" value="P:DNA restriction-modification system"/>
    <property type="evidence" value="ECO:0007669"/>
    <property type="project" value="UniProtKB-KW"/>
</dbReference>
<dbReference type="InterPro" id="IPR002934">
    <property type="entry name" value="Polymerase_NTP_transf_dom"/>
</dbReference>
<dbReference type="Pfam" id="PF01909">
    <property type="entry name" value="NTP_transf_2"/>
    <property type="match status" value="1"/>
</dbReference>
<organism evidence="4">
    <name type="scientific">Candidatus Kentrum sp. TUN</name>
    <dbReference type="NCBI Taxonomy" id="2126343"/>
    <lineage>
        <taxon>Bacteria</taxon>
        <taxon>Pseudomonadati</taxon>
        <taxon>Pseudomonadota</taxon>
        <taxon>Gammaproteobacteria</taxon>
        <taxon>Candidatus Kentrum</taxon>
    </lineage>
</organism>
<keyword evidence="4" id="KW-0808">Transferase</keyword>